<dbReference type="EMBL" id="MU275922">
    <property type="protein sequence ID" value="KAI0046578.1"/>
    <property type="molecule type" value="Genomic_DNA"/>
</dbReference>
<evidence type="ECO:0000313" key="1">
    <source>
        <dbReference type="EMBL" id="KAI0046578.1"/>
    </source>
</evidence>
<gene>
    <name evidence="1" type="ORF">FA95DRAFT_1355940</name>
</gene>
<reference evidence="1" key="1">
    <citation type="submission" date="2021-02" db="EMBL/GenBank/DDBJ databases">
        <authorList>
            <consortium name="DOE Joint Genome Institute"/>
            <person name="Ahrendt S."/>
            <person name="Looney B.P."/>
            <person name="Miyauchi S."/>
            <person name="Morin E."/>
            <person name="Drula E."/>
            <person name="Courty P.E."/>
            <person name="Chicoki N."/>
            <person name="Fauchery L."/>
            <person name="Kohler A."/>
            <person name="Kuo A."/>
            <person name="Labutti K."/>
            <person name="Pangilinan J."/>
            <person name="Lipzen A."/>
            <person name="Riley R."/>
            <person name="Andreopoulos W."/>
            <person name="He G."/>
            <person name="Johnson J."/>
            <person name="Barry K.W."/>
            <person name="Grigoriev I.V."/>
            <person name="Nagy L."/>
            <person name="Hibbett D."/>
            <person name="Henrissat B."/>
            <person name="Matheny P.B."/>
            <person name="Labbe J."/>
            <person name="Martin F."/>
        </authorList>
    </citation>
    <scope>NUCLEOTIDE SEQUENCE</scope>
    <source>
        <strain evidence="1">FP105234-sp</strain>
    </source>
</reference>
<keyword evidence="2" id="KW-1185">Reference proteome</keyword>
<sequence length="269" mass="29013">MSLPESLVLPDIVELPSGLKLEALLTPPVLLTPPQSSKIPGKVAICLHPWSRLGGNMNDPVLRSLDHPLSSRLGFHVIRFNSRGVGRSSGWASLNGIQEVEDLKELVKYAVEKVGNVTDVALIGYSNGSLPASMHPLLPPPIRTSHILISYPFGPRGALTLFNSRAYQQGLENTLRSPGARVLLVYGDEDDFTSISSYDKWVDGLQKTAQQSCGPLTGTVANLSPVGLGSSSNPEKRLKVVPVKGATHFWMGSASRELLHHVVSFLEAL</sequence>
<protein>
    <submittedName>
        <fullName evidence="1">Alpha/beta-hydrolase</fullName>
    </submittedName>
</protein>
<organism evidence="1 2">
    <name type="scientific">Auriscalpium vulgare</name>
    <dbReference type="NCBI Taxonomy" id="40419"/>
    <lineage>
        <taxon>Eukaryota</taxon>
        <taxon>Fungi</taxon>
        <taxon>Dikarya</taxon>
        <taxon>Basidiomycota</taxon>
        <taxon>Agaricomycotina</taxon>
        <taxon>Agaricomycetes</taxon>
        <taxon>Russulales</taxon>
        <taxon>Auriscalpiaceae</taxon>
        <taxon>Auriscalpium</taxon>
    </lineage>
</organism>
<evidence type="ECO:0000313" key="2">
    <source>
        <dbReference type="Proteomes" id="UP000814033"/>
    </source>
</evidence>
<name>A0ACB8RR54_9AGAM</name>
<dbReference type="Proteomes" id="UP000814033">
    <property type="component" value="Unassembled WGS sequence"/>
</dbReference>
<accession>A0ACB8RR54</accession>
<reference evidence="1" key="2">
    <citation type="journal article" date="2022" name="New Phytol.">
        <title>Evolutionary transition to the ectomycorrhizal habit in the genomes of a hyperdiverse lineage of mushroom-forming fungi.</title>
        <authorList>
            <person name="Looney B."/>
            <person name="Miyauchi S."/>
            <person name="Morin E."/>
            <person name="Drula E."/>
            <person name="Courty P.E."/>
            <person name="Kohler A."/>
            <person name="Kuo A."/>
            <person name="LaButti K."/>
            <person name="Pangilinan J."/>
            <person name="Lipzen A."/>
            <person name="Riley R."/>
            <person name="Andreopoulos W."/>
            <person name="He G."/>
            <person name="Johnson J."/>
            <person name="Nolan M."/>
            <person name="Tritt A."/>
            <person name="Barry K.W."/>
            <person name="Grigoriev I.V."/>
            <person name="Nagy L.G."/>
            <person name="Hibbett D."/>
            <person name="Henrissat B."/>
            <person name="Matheny P.B."/>
            <person name="Labbe J."/>
            <person name="Martin F.M."/>
        </authorList>
    </citation>
    <scope>NUCLEOTIDE SEQUENCE</scope>
    <source>
        <strain evidence="1">FP105234-sp</strain>
    </source>
</reference>
<proteinExistence type="predicted"/>
<comment type="caution">
    <text evidence="1">The sequence shown here is derived from an EMBL/GenBank/DDBJ whole genome shotgun (WGS) entry which is preliminary data.</text>
</comment>